<feature type="non-terminal residue" evidence="5">
    <location>
        <position position="312"/>
    </location>
</feature>
<keyword evidence="2" id="KW-1133">Transmembrane helix</keyword>
<dbReference type="SUPFAM" id="SSF49265">
    <property type="entry name" value="Fibronectin type III"/>
    <property type="match status" value="1"/>
</dbReference>
<evidence type="ECO:0000259" key="4">
    <source>
        <dbReference type="PROSITE" id="PS50853"/>
    </source>
</evidence>
<dbReference type="Pfam" id="PF13927">
    <property type="entry name" value="Ig_3"/>
    <property type="match status" value="1"/>
</dbReference>
<dbReference type="InterPro" id="IPR003961">
    <property type="entry name" value="FN3_dom"/>
</dbReference>
<dbReference type="InterPro" id="IPR007110">
    <property type="entry name" value="Ig-like_dom"/>
</dbReference>
<dbReference type="InterPro" id="IPR013783">
    <property type="entry name" value="Ig-like_fold"/>
</dbReference>
<gene>
    <name evidence="5" type="ORF">MAR_021623</name>
</gene>
<dbReference type="InterPro" id="IPR013098">
    <property type="entry name" value="Ig_I-set"/>
</dbReference>
<keyword evidence="6" id="KW-1185">Reference proteome</keyword>
<feature type="domain" description="Ig-like" evidence="3">
    <location>
        <begin position="27"/>
        <end position="112"/>
    </location>
</feature>
<dbReference type="SUPFAM" id="SSF48726">
    <property type="entry name" value="Immunoglobulin"/>
    <property type="match status" value="2"/>
</dbReference>
<dbReference type="PROSITE" id="PS50835">
    <property type="entry name" value="IG_LIKE"/>
    <property type="match status" value="1"/>
</dbReference>
<dbReference type="PANTHER" id="PTHR13817">
    <property type="entry name" value="TITIN"/>
    <property type="match status" value="1"/>
</dbReference>
<proteinExistence type="predicted"/>
<keyword evidence="2" id="KW-0472">Membrane</keyword>
<dbReference type="PROSITE" id="PS50853">
    <property type="entry name" value="FN3"/>
    <property type="match status" value="1"/>
</dbReference>
<evidence type="ECO:0000256" key="1">
    <source>
        <dbReference type="ARBA" id="ARBA00022737"/>
    </source>
</evidence>
<dbReference type="Pfam" id="PF07679">
    <property type="entry name" value="I-set"/>
    <property type="match status" value="1"/>
</dbReference>
<dbReference type="SMART" id="SM00408">
    <property type="entry name" value="IGc2"/>
    <property type="match status" value="1"/>
</dbReference>
<dbReference type="CDD" id="cd00063">
    <property type="entry name" value="FN3"/>
    <property type="match status" value="1"/>
</dbReference>
<evidence type="ECO:0000313" key="5">
    <source>
        <dbReference type="EMBL" id="WAR06254.1"/>
    </source>
</evidence>
<evidence type="ECO:0000256" key="2">
    <source>
        <dbReference type="SAM" id="Phobius"/>
    </source>
</evidence>
<dbReference type="Gene3D" id="2.60.40.10">
    <property type="entry name" value="Immunoglobulins"/>
    <property type="match status" value="3"/>
</dbReference>
<protein>
    <submittedName>
        <fullName evidence="5">CNTN5-like protein</fullName>
    </submittedName>
</protein>
<dbReference type="InterPro" id="IPR003598">
    <property type="entry name" value="Ig_sub2"/>
</dbReference>
<accession>A0ABY7EAR1</accession>
<keyword evidence="1" id="KW-0677">Repeat</keyword>
<evidence type="ECO:0000313" key="6">
    <source>
        <dbReference type="Proteomes" id="UP001164746"/>
    </source>
</evidence>
<evidence type="ECO:0000259" key="3">
    <source>
        <dbReference type="PROSITE" id="PS50835"/>
    </source>
</evidence>
<dbReference type="InterPro" id="IPR036116">
    <property type="entry name" value="FN3_sf"/>
</dbReference>
<sequence>MSFICPYLSVVSLILIAGLTCIILADPARVESFRGDNDTGEEWYIVNHGDEIQLKCLIDGDPQPEIYIKRNDEILASVHSGLELQFSKRSSCLEDNGTFTCYAKNELNMEIPSAPVYPLKYSPKLNVTATNGEDVILTFTVFSNPPPFSALWSFRQDTQQTPQYITKDIVYISNDNMTTDIRISRIRPDEFGEYSVTVHNTLGSISETFYIIPEGPPERPLNFVVKEELITNSTAVVAWTSSFNGGQLQTFYVFLRQVLTTNWFSANAGTYAINFTIIELIPGTKYEAKMYSSNFHGRSDETEIIPFSTIET</sequence>
<dbReference type="InterPro" id="IPR036179">
    <property type="entry name" value="Ig-like_dom_sf"/>
</dbReference>
<dbReference type="InterPro" id="IPR003599">
    <property type="entry name" value="Ig_sub"/>
</dbReference>
<organism evidence="5 6">
    <name type="scientific">Mya arenaria</name>
    <name type="common">Soft-shell clam</name>
    <dbReference type="NCBI Taxonomy" id="6604"/>
    <lineage>
        <taxon>Eukaryota</taxon>
        <taxon>Metazoa</taxon>
        <taxon>Spiralia</taxon>
        <taxon>Lophotrochozoa</taxon>
        <taxon>Mollusca</taxon>
        <taxon>Bivalvia</taxon>
        <taxon>Autobranchia</taxon>
        <taxon>Heteroconchia</taxon>
        <taxon>Euheterodonta</taxon>
        <taxon>Imparidentia</taxon>
        <taxon>Neoheterodontei</taxon>
        <taxon>Myida</taxon>
        <taxon>Myoidea</taxon>
        <taxon>Myidae</taxon>
        <taxon>Mya</taxon>
    </lineage>
</organism>
<dbReference type="SMART" id="SM00060">
    <property type="entry name" value="FN3"/>
    <property type="match status" value="1"/>
</dbReference>
<reference evidence="5" key="1">
    <citation type="submission" date="2022-11" db="EMBL/GenBank/DDBJ databases">
        <title>Centuries of genome instability and evolution in soft-shell clam transmissible cancer (bioRxiv).</title>
        <authorList>
            <person name="Hart S.F.M."/>
            <person name="Yonemitsu M.A."/>
            <person name="Giersch R.M."/>
            <person name="Beal B.F."/>
            <person name="Arriagada G."/>
            <person name="Davis B.W."/>
            <person name="Ostrander E.A."/>
            <person name="Goff S.P."/>
            <person name="Metzger M.J."/>
        </authorList>
    </citation>
    <scope>NUCLEOTIDE SEQUENCE</scope>
    <source>
        <strain evidence="5">MELC-2E11</strain>
        <tissue evidence="5">Siphon/mantle</tissue>
    </source>
</reference>
<dbReference type="SMART" id="SM00409">
    <property type="entry name" value="IG"/>
    <property type="match status" value="2"/>
</dbReference>
<dbReference type="Proteomes" id="UP001164746">
    <property type="component" value="Chromosome 5"/>
</dbReference>
<keyword evidence="2" id="KW-0812">Transmembrane</keyword>
<name>A0ABY7EAR1_MYAAR</name>
<dbReference type="EMBL" id="CP111016">
    <property type="protein sequence ID" value="WAR06254.1"/>
    <property type="molecule type" value="Genomic_DNA"/>
</dbReference>
<dbReference type="PANTHER" id="PTHR13817:SF73">
    <property type="entry name" value="FIBRONECTIN TYPE-III DOMAIN-CONTAINING PROTEIN"/>
    <property type="match status" value="1"/>
</dbReference>
<feature type="domain" description="Fibronectin type-III" evidence="4">
    <location>
        <begin position="219"/>
        <end position="312"/>
    </location>
</feature>
<feature type="transmembrane region" description="Helical" evidence="2">
    <location>
        <begin position="6"/>
        <end position="25"/>
    </location>
</feature>
<dbReference type="InterPro" id="IPR050964">
    <property type="entry name" value="Striated_Muscle_Regulatory"/>
</dbReference>